<evidence type="ECO:0000256" key="2">
    <source>
        <dbReference type="SAM" id="SignalP"/>
    </source>
</evidence>
<dbReference type="Pfam" id="PF02225">
    <property type="entry name" value="PA"/>
    <property type="match status" value="1"/>
</dbReference>
<feature type="chain" id="PRO_5036721575" evidence="2">
    <location>
        <begin position="34"/>
        <end position="535"/>
    </location>
</feature>
<dbReference type="InterPro" id="IPR046450">
    <property type="entry name" value="PA_dom_sf"/>
</dbReference>
<reference evidence="5" key="2">
    <citation type="submission" date="2020-09" db="EMBL/GenBank/DDBJ databases">
        <authorList>
            <person name="Sun Q."/>
            <person name="Zhou Y."/>
        </authorList>
    </citation>
    <scope>NUCLEOTIDE SEQUENCE</scope>
    <source>
        <strain evidence="5">CGMCC 1.12187</strain>
    </source>
</reference>
<keyword evidence="1" id="KW-0812">Transmembrane</keyword>
<gene>
    <name evidence="5" type="primary">lap</name>
    <name evidence="5" type="ORF">GCM10011374_18250</name>
</gene>
<feature type="transmembrane region" description="Helical" evidence="1">
    <location>
        <begin position="506"/>
        <end position="526"/>
    </location>
</feature>
<name>A0A917LSR8_9MICC</name>
<evidence type="ECO:0000256" key="1">
    <source>
        <dbReference type="SAM" id="Phobius"/>
    </source>
</evidence>
<keyword evidence="6" id="KW-1185">Reference proteome</keyword>
<dbReference type="GO" id="GO:0008235">
    <property type="term" value="F:metalloexopeptidase activity"/>
    <property type="evidence" value="ECO:0007669"/>
    <property type="project" value="InterPro"/>
</dbReference>
<dbReference type="GO" id="GO:0004177">
    <property type="term" value="F:aminopeptidase activity"/>
    <property type="evidence" value="ECO:0007669"/>
    <property type="project" value="UniProtKB-KW"/>
</dbReference>
<feature type="domain" description="Peptidase M28" evidence="4">
    <location>
        <begin position="258"/>
        <end position="479"/>
    </location>
</feature>
<dbReference type="Pfam" id="PF04389">
    <property type="entry name" value="Peptidase_M28"/>
    <property type="match status" value="1"/>
</dbReference>
<dbReference type="EMBL" id="BMEQ01000007">
    <property type="protein sequence ID" value="GGG55681.1"/>
    <property type="molecule type" value="Genomic_DNA"/>
</dbReference>
<reference evidence="5" key="1">
    <citation type="journal article" date="2014" name="Int. J. Syst. Evol. Microbiol.">
        <title>Complete genome sequence of Corynebacterium casei LMG S-19264T (=DSM 44701T), isolated from a smear-ripened cheese.</title>
        <authorList>
            <consortium name="US DOE Joint Genome Institute (JGI-PGF)"/>
            <person name="Walter F."/>
            <person name="Albersmeier A."/>
            <person name="Kalinowski J."/>
            <person name="Ruckert C."/>
        </authorList>
    </citation>
    <scope>NUCLEOTIDE SEQUENCE</scope>
    <source>
        <strain evidence="5">CGMCC 1.12187</strain>
    </source>
</reference>
<keyword evidence="1" id="KW-1133">Transmembrane helix</keyword>
<dbReference type="InterPro" id="IPR003137">
    <property type="entry name" value="PA_domain"/>
</dbReference>
<dbReference type="SUPFAM" id="SSF52025">
    <property type="entry name" value="PA domain"/>
    <property type="match status" value="1"/>
</dbReference>
<comment type="caution">
    <text evidence="5">The sequence shown here is derived from an EMBL/GenBank/DDBJ whole genome shotgun (WGS) entry which is preliminary data.</text>
</comment>
<feature type="signal peptide" evidence="2">
    <location>
        <begin position="1"/>
        <end position="33"/>
    </location>
</feature>
<accession>A0A917LSR8</accession>
<feature type="domain" description="PA" evidence="3">
    <location>
        <begin position="141"/>
        <end position="237"/>
    </location>
</feature>
<dbReference type="InterPro" id="IPR045175">
    <property type="entry name" value="M28_fam"/>
</dbReference>
<evidence type="ECO:0000313" key="5">
    <source>
        <dbReference type="EMBL" id="GGG55681.1"/>
    </source>
</evidence>
<keyword evidence="5" id="KW-0645">Protease</keyword>
<keyword evidence="5" id="KW-0378">Hydrolase</keyword>
<evidence type="ECO:0000259" key="3">
    <source>
        <dbReference type="Pfam" id="PF02225"/>
    </source>
</evidence>
<dbReference type="PANTHER" id="PTHR12147">
    <property type="entry name" value="METALLOPEPTIDASE M28 FAMILY MEMBER"/>
    <property type="match status" value="1"/>
</dbReference>
<dbReference type="Gene3D" id="3.50.30.30">
    <property type="match status" value="1"/>
</dbReference>
<protein>
    <submittedName>
        <fullName evidence="5">Aminopeptidase</fullName>
    </submittedName>
</protein>
<sequence length="535" mass="55303">MVRSRHSPWWRSAALAAALSIAVTAGTALPAHAQLDDATRRITEAVSADRLRAHLQAFDDIAKAHDGNRASGTSGYRASVDHVVGALREAGYDPRLQTFRVPYFEVVAPATVATVAGDGARTRLPSREVAVLAYSVSGEVTGRLQAVDTDGSPGDSTSGCESGDFEDFDPGSVALVQQGECSSARKAANAEAAGASAVLVFGSGERRHDRPVRGSLEEPGAVTVPVIGLSHQAGVELLDAQEVSVTAETVSEMRETYNVIAETAAGDPGNTVLLGAHLDGDPESPGINDNGSGSAAVLAVAEVLADTEVENTVRFAWWGGEEIDLLGSRHYVADLAAGDPAALESVAAYLNLDMIGSANPGRFVYDGDGSRYGDHDSLDAPAGSGAIEEAFHEYFDAVGLTSGETELDGESDYVAFLQAGIPVGGLYTGADETMSGREARRFDGRAGEPYDPCYHRACDDITNIDLQGLEEMSDAAAAVVLRYAASADGGVDPAPPFAGPGADGPLAALLGVLAVGAVGLTTLLVVRRRRRGPAG</sequence>
<dbReference type="GO" id="GO:0006508">
    <property type="term" value="P:proteolysis"/>
    <property type="evidence" value="ECO:0007669"/>
    <property type="project" value="InterPro"/>
</dbReference>
<dbReference type="Gene3D" id="3.40.630.10">
    <property type="entry name" value="Zn peptidases"/>
    <property type="match status" value="1"/>
</dbReference>
<keyword evidence="5" id="KW-0031">Aminopeptidase</keyword>
<dbReference type="Proteomes" id="UP000638848">
    <property type="component" value="Unassembled WGS sequence"/>
</dbReference>
<keyword evidence="2" id="KW-0732">Signal</keyword>
<evidence type="ECO:0000259" key="4">
    <source>
        <dbReference type="Pfam" id="PF04389"/>
    </source>
</evidence>
<dbReference type="InterPro" id="IPR007484">
    <property type="entry name" value="Peptidase_M28"/>
</dbReference>
<dbReference type="SUPFAM" id="SSF53187">
    <property type="entry name" value="Zn-dependent exopeptidases"/>
    <property type="match status" value="1"/>
</dbReference>
<dbReference type="PANTHER" id="PTHR12147:SF26">
    <property type="entry name" value="PEPTIDASE M28 DOMAIN-CONTAINING PROTEIN"/>
    <property type="match status" value="1"/>
</dbReference>
<proteinExistence type="predicted"/>
<organism evidence="5 6">
    <name type="scientific">Kocuria dechangensis</name>
    <dbReference type="NCBI Taxonomy" id="1176249"/>
    <lineage>
        <taxon>Bacteria</taxon>
        <taxon>Bacillati</taxon>
        <taxon>Actinomycetota</taxon>
        <taxon>Actinomycetes</taxon>
        <taxon>Micrococcales</taxon>
        <taxon>Micrococcaceae</taxon>
        <taxon>Kocuria</taxon>
    </lineage>
</organism>
<keyword evidence="1" id="KW-0472">Membrane</keyword>
<evidence type="ECO:0000313" key="6">
    <source>
        <dbReference type="Proteomes" id="UP000638848"/>
    </source>
</evidence>
<dbReference type="RefSeq" id="WP_188536407.1">
    <property type="nucleotide sequence ID" value="NZ_BMEQ01000007.1"/>
</dbReference>
<dbReference type="AlphaFoldDB" id="A0A917LSR8"/>